<protein>
    <submittedName>
        <fullName evidence="1">Uncharacterized protein</fullName>
    </submittedName>
</protein>
<gene>
    <name evidence="1" type="ORF">AVEN_104668_1</name>
</gene>
<organism evidence="1 2">
    <name type="scientific">Araneus ventricosus</name>
    <name type="common">Orbweaver spider</name>
    <name type="synonym">Epeira ventricosa</name>
    <dbReference type="NCBI Taxonomy" id="182803"/>
    <lineage>
        <taxon>Eukaryota</taxon>
        <taxon>Metazoa</taxon>
        <taxon>Ecdysozoa</taxon>
        <taxon>Arthropoda</taxon>
        <taxon>Chelicerata</taxon>
        <taxon>Arachnida</taxon>
        <taxon>Araneae</taxon>
        <taxon>Araneomorphae</taxon>
        <taxon>Entelegynae</taxon>
        <taxon>Araneoidea</taxon>
        <taxon>Araneidae</taxon>
        <taxon>Araneus</taxon>
    </lineage>
</organism>
<dbReference type="AlphaFoldDB" id="A0A4Y2BEC1"/>
<dbReference type="EMBL" id="BGPR01000066">
    <property type="protein sequence ID" value="GBL89725.1"/>
    <property type="molecule type" value="Genomic_DNA"/>
</dbReference>
<dbReference type="Proteomes" id="UP000499080">
    <property type="component" value="Unassembled WGS sequence"/>
</dbReference>
<evidence type="ECO:0000313" key="1">
    <source>
        <dbReference type="EMBL" id="GBL89725.1"/>
    </source>
</evidence>
<sequence>MTQCRGMLMTMRGPILLVKLKNCCKSSSGKSGATLRTAQIWQPLITFSEIEGTGTSLPEDRDEKSATENYSMGMGHFYQASYVQINA</sequence>
<accession>A0A4Y2BEC1</accession>
<comment type="caution">
    <text evidence="1">The sequence shown here is derived from an EMBL/GenBank/DDBJ whole genome shotgun (WGS) entry which is preliminary data.</text>
</comment>
<name>A0A4Y2BEC1_ARAVE</name>
<proteinExistence type="predicted"/>
<reference evidence="1 2" key="1">
    <citation type="journal article" date="2019" name="Sci. Rep.">
        <title>Orb-weaving spider Araneus ventricosus genome elucidates the spidroin gene catalogue.</title>
        <authorList>
            <person name="Kono N."/>
            <person name="Nakamura H."/>
            <person name="Ohtoshi R."/>
            <person name="Moran D.A.P."/>
            <person name="Shinohara A."/>
            <person name="Yoshida Y."/>
            <person name="Fujiwara M."/>
            <person name="Mori M."/>
            <person name="Tomita M."/>
            <person name="Arakawa K."/>
        </authorList>
    </citation>
    <scope>NUCLEOTIDE SEQUENCE [LARGE SCALE GENOMIC DNA]</scope>
</reference>
<keyword evidence="2" id="KW-1185">Reference proteome</keyword>
<evidence type="ECO:0000313" key="2">
    <source>
        <dbReference type="Proteomes" id="UP000499080"/>
    </source>
</evidence>